<proteinExistence type="predicted"/>
<dbReference type="STRING" id="6573.A0A210QF44"/>
<dbReference type="InterPro" id="IPR051219">
    <property type="entry name" value="Heterochromatin_chromo-domain"/>
</dbReference>
<sequence>MASDTESGSEYEVVKILQQRRRRGLTEFLVRWSGFGPQEDSWEQEGKLKNCGKLIQDFVKSSLTPAKKTTKRASRSRSSSRSRSRSRSRGRASSKSRKSPSRKKVATPVTEKPVSIRQSRRLTAGADVVKETTTTTTRTVEELKPLNSVDEDVKRTVVKETWTTKTTQAKSTDDRKPAWQPQLPEFLRLNTSDVPVMIIFSCITIITLCFLLERYVDFEAVWNSLAAGCEAVIAQVESLRSGSEKVAAGKQK</sequence>
<evidence type="ECO:0000256" key="3">
    <source>
        <dbReference type="SAM" id="MobiDB-lite"/>
    </source>
</evidence>
<dbReference type="CDD" id="cd00024">
    <property type="entry name" value="CD_CSD"/>
    <property type="match status" value="1"/>
</dbReference>
<dbReference type="InterPro" id="IPR000953">
    <property type="entry name" value="Chromo/chromo_shadow_dom"/>
</dbReference>
<comment type="caution">
    <text evidence="6">The sequence shown here is derived from an EMBL/GenBank/DDBJ whole genome shotgun (WGS) entry which is preliminary data.</text>
</comment>
<protein>
    <submittedName>
        <fullName evidence="6">Testis-specific chromodomain protein Y 2</fullName>
    </submittedName>
</protein>
<name>A0A210QF44_MIZYE</name>
<dbReference type="EMBL" id="NEDP02003930">
    <property type="protein sequence ID" value="OWF47355.1"/>
    <property type="molecule type" value="Genomic_DNA"/>
</dbReference>
<dbReference type="PANTHER" id="PTHR22812">
    <property type="entry name" value="CHROMOBOX PROTEIN"/>
    <property type="match status" value="1"/>
</dbReference>
<evidence type="ECO:0000256" key="4">
    <source>
        <dbReference type="SAM" id="Phobius"/>
    </source>
</evidence>
<keyword evidence="7" id="KW-1185">Reference proteome</keyword>
<evidence type="ECO:0000259" key="5">
    <source>
        <dbReference type="PROSITE" id="PS50013"/>
    </source>
</evidence>
<accession>A0A210QF44</accession>
<comment type="subcellular location">
    <subcellularLocation>
        <location evidence="1">Nucleus</location>
    </subcellularLocation>
</comment>
<dbReference type="SUPFAM" id="SSF54160">
    <property type="entry name" value="Chromo domain-like"/>
    <property type="match status" value="1"/>
</dbReference>
<dbReference type="Gene3D" id="2.40.50.40">
    <property type="match status" value="1"/>
</dbReference>
<dbReference type="GO" id="GO:0005634">
    <property type="term" value="C:nucleus"/>
    <property type="evidence" value="ECO:0007669"/>
    <property type="project" value="UniProtKB-SubCell"/>
</dbReference>
<feature type="transmembrane region" description="Helical" evidence="4">
    <location>
        <begin position="194"/>
        <end position="212"/>
    </location>
</feature>
<feature type="region of interest" description="Disordered" evidence="3">
    <location>
        <begin position="59"/>
        <end position="122"/>
    </location>
</feature>
<keyword evidence="4" id="KW-0472">Membrane</keyword>
<evidence type="ECO:0000313" key="7">
    <source>
        <dbReference type="Proteomes" id="UP000242188"/>
    </source>
</evidence>
<keyword evidence="4" id="KW-1133">Transmembrane helix</keyword>
<dbReference type="OrthoDB" id="1918685at2759"/>
<evidence type="ECO:0000256" key="1">
    <source>
        <dbReference type="ARBA" id="ARBA00004123"/>
    </source>
</evidence>
<organism evidence="6 7">
    <name type="scientific">Mizuhopecten yessoensis</name>
    <name type="common">Japanese scallop</name>
    <name type="synonym">Patinopecten yessoensis</name>
    <dbReference type="NCBI Taxonomy" id="6573"/>
    <lineage>
        <taxon>Eukaryota</taxon>
        <taxon>Metazoa</taxon>
        <taxon>Spiralia</taxon>
        <taxon>Lophotrochozoa</taxon>
        <taxon>Mollusca</taxon>
        <taxon>Bivalvia</taxon>
        <taxon>Autobranchia</taxon>
        <taxon>Pteriomorphia</taxon>
        <taxon>Pectinida</taxon>
        <taxon>Pectinoidea</taxon>
        <taxon>Pectinidae</taxon>
        <taxon>Mizuhopecten</taxon>
    </lineage>
</organism>
<dbReference type="InterPro" id="IPR023780">
    <property type="entry name" value="Chromo_domain"/>
</dbReference>
<reference evidence="6 7" key="1">
    <citation type="journal article" date="2017" name="Nat. Ecol. Evol.">
        <title>Scallop genome provides insights into evolution of bilaterian karyotype and development.</title>
        <authorList>
            <person name="Wang S."/>
            <person name="Zhang J."/>
            <person name="Jiao W."/>
            <person name="Li J."/>
            <person name="Xun X."/>
            <person name="Sun Y."/>
            <person name="Guo X."/>
            <person name="Huan P."/>
            <person name="Dong B."/>
            <person name="Zhang L."/>
            <person name="Hu X."/>
            <person name="Sun X."/>
            <person name="Wang J."/>
            <person name="Zhao C."/>
            <person name="Wang Y."/>
            <person name="Wang D."/>
            <person name="Huang X."/>
            <person name="Wang R."/>
            <person name="Lv J."/>
            <person name="Li Y."/>
            <person name="Zhang Z."/>
            <person name="Liu B."/>
            <person name="Lu W."/>
            <person name="Hui Y."/>
            <person name="Liang J."/>
            <person name="Zhou Z."/>
            <person name="Hou R."/>
            <person name="Li X."/>
            <person name="Liu Y."/>
            <person name="Li H."/>
            <person name="Ning X."/>
            <person name="Lin Y."/>
            <person name="Zhao L."/>
            <person name="Xing Q."/>
            <person name="Dou J."/>
            <person name="Li Y."/>
            <person name="Mao J."/>
            <person name="Guo H."/>
            <person name="Dou H."/>
            <person name="Li T."/>
            <person name="Mu C."/>
            <person name="Jiang W."/>
            <person name="Fu Q."/>
            <person name="Fu X."/>
            <person name="Miao Y."/>
            <person name="Liu J."/>
            <person name="Yu Q."/>
            <person name="Li R."/>
            <person name="Liao H."/>
            <person name="Li X."/>
            <person name="Kong Y."/>
            <person name="Jiang Z."/>
            <person name="Chourrout D."/>
            <person name="Li R."/>
            <person name="Bao Z."/>
        </authorList>
    </citation>
    <scope>NUCLEOTIDE SEQUENCE [LARGE SCALE GENOMIC DNA]</scope>
    <source>
        <strain evidence="6 7">PY_sf001</strain>
    </source>
</reference>
<evidence type="ECO:0000256" key="2">
    <source>
        <dbReference type="ARBA" id="ARBA00023242"/>
    </source>
</evidence>
<keyword evidence="4" id="KW-0812">Transmembrane</keyword>
<feature type="domain" description="Chromo" evidence="5">
    <location>
        <begin position="11"/>
        <end position="70"/>
    </location>
</feature>
<dbReference type="SMART" id="SM00298">
    <property type="entry name" value="CHROMO"/>
    <property type="match status" value="1"/>
</dbReference>
<keyword evidence="2" id="KW-0539">Nucleus</keyword>
<gene>
    <name evidence="6" type="ORF">KP79_PYT01331</name>
</gene>
<dbReference type="InterPro" id="IPR016197">
    <property type="entry name" value="Chromo-like_dom_sf"/>
</dbReference>
<evidence type="ECO:0000313" key="6">
    <source>
        <dbReference type="EMBL" id="OWF47355.1"/>
    </source>
</evidence>
<dbReference type="Pfam" id="PF00385">
    <property type="entry name" value="Chromo"/>
    <property type="match status" value="1"/>
</dbReference>
<feature type="compositionally biased region" description="Basic residues" evidence="3">
    <location>
        <begin position="68"/>
        <end position="105"/>
    </location>
</feature>
<dbReference type="Proteomes" id="UP000242188">
    <property type="component" value="Unassembled WGS sequence"/>
</dbReference>
<dbReference type="AlphaFoldDB" id="A0A210QF44"/>
<dbReference type="PROSITE" id="PS50013">
    <property type="entry name" value="CHROMO_2"/>
    <property type="match status" value="1"/>
</dbReference>